<sequence length="113" mass="13133">MGENFFEYSHSILKERWERLRNVVKNSRVFSLPKYPRDYCNFTGNFCMVAQQGGYRLGESRLREHQIIARSGERFGASPKHVRISMFSPPEAFNLFLERLSAIIDNTNGNVVT</sequence>
<dbReference type="Pfam" id="PF04864">
    <property type="entry name" value="Alliinase_C"/>
    <property type="match status" value="1"/>
</dbReference>
<dbReference type="SUPFAM" id="SSF53383">
    <property type="entry name" value="PLP-dependent transferases"/>
    <property type="match status" value="1"/>
</dbReference>
<organism evidence="2">
    <name type="scientific">Populus alba</name>
    <name type="common">White poplar</name>
    <dbReference type="NCBI Taxonomy" id="43335"/>
    <lineage>
        <taxon>Eukaryota</taxon>
        <taxon>Viridiplantae</taxon>
        <taxon>Streptophyta</taxon>
        <taxon>Embryophyta</taxon>
        <taxon>Tracheophyta</taxon>
        <taxon>Spermatophyta</taxon>
        <taxon>Magnoliopsida</taxon>
        <taxon>eudicotyledons</taxon>
        <taxon>Gunneridae</taxon>
        <taxon>Pentapetalae</taxon>
        <taxon>rosids</taxon>
        <taxon>fabids</taxon>
        <taxon>Malpighiales</taxon>
        <taxon>Salicaceae</taxon>
        <taxon>Saliceae</taxon>
        <taxon>Populus</taxon>
    </lineage>
</organism>
<evidence type="ECO:0000259" key="1">
    <source>
        <dbReference type="Pfam" id="PF04864"/>
    </source>
</evidence>
<dbReference type="InterPro" id="IPR006948">
    <property type="entry name" value="Alliinase_C"/>
</dbReference>
<dbReference type="GO" id="GO:0016846">
    <property type="term" value="F:carbon-sulfur lyase activity"/>
    <property type="evidence" value="ECO:0007669"/>
    <property type="project" value="InterPro"/>
</dbReference>
<reference evidence="2" key="1">
    <citation type="submission" date="2018-10" db="EMBL/GenBank/DDBJ databases">
        <title>Population genomic analysis revealed the cold adaptation of white poplar.</title>
        <authorList>
            <person name="Liu Y.-J."/>
        </authorList>
    </citation>
    <scope>NUCLEOTIDE SEQUENCE [LARGE SCALE GENOMIC DNA]</scope>
    <source>
        <strain evidence="2">PAL-ZL1</strain>
    </source>
</reference>
<evidence type="ECO:0000313" key="2">
    <source>
        <dbReference type="EMBL" id="TKR66255.1"/>
    </source>
</evidence>
<proteinExistence type="predicted"/>
<accession>A0A4V5ZZ58</accession>
<dbReference type="InterPro" id="IPR015424">
    <property type="entry name" value="PyrdxlP-dep_Trfase"/>
</dbReference>
<dbReference type="EMBL" id="RCHU01001221">
    <property type="protein sequence ID" value="TKR66255.1"/>
    <property type="molecule type" value="Genomic_DNA"/>
</dbReference>
<comment type="caution">
    <text evidence="2">The sequence shown here is derived from an EMBL/GenBank/DDBJ whole genome shotgun (WGS) entry which is preliminary data.</text>
</comment>
<dbReference type="AlphaFoldDB" id="A0A4V5ZZ58"/>
<protein>
    <recommendedName>
        <fullName evidence="1">Alliinase C-terminal domain-containing protein</fullName>
    </recommendedName>
</protein>
<dbReference type="InterPro" id="IPR015422">
    <property type="entry name" value="PyrdxlP-dep_Trfase_small"/>
</dbReference>
<dbReference type="STRING" id="43335.A0A4V5ZZ58"/>
<name>A0A4V5ZZ58_POPAL</name>
<gene>
    <name evidence="2" type="ORF">D5086_0000313320</name>
</gene>
<dbReference type="Gene3D" id="3.90.1150.10">
    <property type="entry name" value="Aspartate Aminotransferase, domain 1"/>
    <property type="match status" value="1"/>
</dbReference>
<feature type="domain" description="Alliinase C-terminal" evidence="1">
    <location>
        <begin position="4"/>
        <end position="103"/>
    </location>
</feature>